<evidence type="ECO:0000313" key="4">
    <source>
        <dbReference type="Proteomes" id="UP000784294"/>
    </source>
</evidence>
<feature type="transmembrane region" description="Helical" evidence="2">
    <location>
        <begin position="284"/>
        <end position="303"/>
    </location>
</feature>
<evidence type="ECO:0000256" key="1">
    <source>
        <dbReference type="SAM" id="MobiDB-lite"/>
    </source>
</evidence>
<dbReference type="AlphaFoldDB" id="A0A3S5CFD9"/>
<keyword evidence="2" id="KW-0472">Membrane</keyword>
<evidence type="ECO:0000313" key="3">
    <source>
        <dbReference type="EMBL" id="VEL16656.1"/>
    </source>
</evidence>
<feature type="region of interest" description="Disordered" evidence="1">
    <location>
        <begin position="190"/>
        <end position="250"/>
    </location>
</feature>
<name>A0A3S5CFD9_9PLAT</name>
<organism evidence="3 4">
    <name type="scientific">Protopolystoma xenopodis</name>
    <dbReference type="NCBI Taxonomy" id="117903"/>
    <lineage>
        <taxon>Eukaryota</taxon>
        <taxon>Metazoa</taxon>
        <taxon>Spiralia</taxon>
        <taxon>Lophotrochozoa</taxon>
        <taxon>Platyhelminthes</taxon>
        <taxon>Monogenea</taxon>
        <taxon>Polyopisthocotylea</taxon>
        <taxon>Polystomatidea</taxon>
        <taxon>Polystomatidae</taxon>
        <taxon>Protopolystoma</taxon>
    </lineage>
</organism>
<feature type="compositionally biased region" description="Low complexity" evidence="1">
    <location>
        <begin position="196"/>
        <end position="209"/>
    </location>
</feature>
<evidence type="ECO:0000256" key="2">
    <source>
        <dbReference type="SAM" id="Phobius"/>
    </source>
</evidence>
<keyword evidence="2" id="KW-1133">Transmembrane helix</keyword>
<accession>A0A3S5CFD9</accession>
<keyword evidence="2" id="KW-0812">Transmembrane</keyword>
<dbReference type="Proteomes" id="UP000784294">
    <property type="component" value="Unassembled WGS sequence"/>
</dbReference>
<comment type="caution">
    <text evidence="3">The sequence shown here is derived from an EMBL/GenBank/DDBJ whole genome shotgun (WGS) entry which is preliminary data.</text>
</comment>
<proteinExistence type="predicted"/>
<gene>
    <name evidence="3" type="ORF">PXEA_LOCUS10096</name>
</gene>
<feature type="compositionally biased region" description="Polar residues" evidence="1">
    <location>
        <begin position="223"/>
        <end position="236"/>
    </location>
</feature>
<sequence>MHSCSDDVCHDGTDESLAQLHRGHSHAMPSMSFIRGFLLGLIDFCSAPAYLYRTHLDLLRLHERQRQRLIGRPTTKRLGGNPDDRAVSGASVSTGGGGCGHGVNAFVNGVDLDEDFDAFHGRMPSAVGAGLQKPIKRHRMPSQRELQAVRRANNLKLAAANAFTVASGLPGFPMTPPEARMHLGLSLSLSTKESGAESGSDSTSSTTTSIVPLSNGHPHIHPSSGTTSISYPTLSVTAPPLERRPEGEETSCRPFGHVWRRLICRLVGSGGTESAESIGLLQPLFQMWICSSALIVVCLLLFTSRRACQYSVL</sequence>
<feature type="compositionally biased region" description="Basic and acidic residues" evidence="1">
    <location>
        <begin position="241"/>
        <end position="250"/>
    </location>
</feature>
<dbReference type="EMBL" id="CAAALY010029378">
    <property type="protein sequence ID" value="VEL16656.1"/>
    <property type="molecule type" value="Genomic_DNA"/>
</dbReference>
<keyword evidence="4" id="KW-1185">Reference proteome</keyword>
<reference evidence="3" key="1">
    <citation type="submission" date="2018-11" db="EMBL/GenBank/DDBJ databases">
        <authorList>
            <consortium name="Pathogen Informatics"/>
        </authorList>
    </citation>
    <scope>NUCLEOTIDE SEQUENCE</scope>
</reference>
<protein>
    <submittedName>
        <fullName evidence="3">Uncharacterized protein</fullName>
    </submittedName>
</protein>